<dbReference type="PANTHER" id="PTHR45709">
    <property type="entry name" value="LARGE SUBUNIT GTPASE 1 HOMOLOG-RELATED"/>
    <property type="match status" value="1"/>
</dbReference>
<gene>
    <name evidence="6" type="ORF">C7212DRAFT_341066</name>
</gene>
<keyword evidence="4" id="KW-0342">GTP-binding</keyword>
<proteinExistence type="predicted"/>
<name>A0A317SZP8_9PEZI</name>
<evidence type="ECO:0000256" key="2">
    <source>
        <dbReference type="ARBA" id="ARBA00022741"/>
    </source>
</evidence>
<reference evidence="6 7" key="1">
    <citation type="submission" date="2018-03" db="EMBL/GenBank/DDBJ databases">
        <title>Genomes of Pezizomycetes fungi and the evolution of truffles.</title>
        <authorList>
            <person name="Murat C."/>
            <person name="Payen T."/>
            <person name="Noel B."/>
            <person name="Kuo A."/>
            <person name="Martin F.M."/>
        </authorList>
    </citation>
    <scope>NUCLEOTIDE SEQUENCE [LARGE SCALE GENOMIC DNA]</scope>
    <source>
        <strain evidence="6">091103-1</strain>
    </source>
</reference>
<dbReference type="InterPro" id="IPR043358">
    <property type="entry name" value="GNL1-like"/>
</dbReference>
<dbReference type="SUPFAM" id="SSF52540">
    <property type="entry name" value="P-loop containing nucleoside triphosphate hydrolases"/>
    <property type="match status" value="1"/>
</dbReference>
<dbReference type="Pfam" id="PF01926">
    <property type="entry name" value="MMR_HSR1"/>
    <property type="match status" value="1"/>
</dbReference>
<evidence type="ECO:0000256" key="4">
    <source>
        <dbReference type="ARBA" id="ARBA00023134"/>
    </source>
</evidence>
<dbReference type="GO" id="GO:0005525">
    <property type="term" value="F:GTP binding"/>
    <property type="evidence" value="ECO:0007669"/>
    <property type="project" value="UniProtKB-KW"/>
</dbReference>
<evidence type="ECO:0000313" key="7">
    <source>
        <dbReference type="Proteomes" id="UP000246991"/>
    </source>
</evidence>
<dbReference type="OrthoDB" id="61815at2759"/>
<feature type="domain" description="G" evidence="5">
    <location>
        <begin position="109"/>
        <end position="161"/>
    </location>
</feature>
<protein>
    <recommendedName>
        <fullName evidence="5">G domain-containing protein</fullName>
    </recommendedName>
</protein>
<accession>A0A317SZP8</accession>
<keyword evidence="7" id="KW-1185">Reference proteome</keyword>
<keyword evidence="2" id="KW-0547">Nucleotide-binding</keyword>
<dbReference type="PANTHER" id="PTHR45709:SF2">
    <property type="entry name" value="LARGE SUBUNIT GTPASE 1 HOMOLOG"/>
    <property type="match status" value="1"/>
</dbReference>
<dbReference type="STRING" id="42249.A0A317SZP8"/>
<evidence type="ECO:0000259" key="5">
    <source>
        <dbReference type="Pfam" id="PF01926"/>
    </source>
</evidence>
<comment type="caution">
    <text evidence="6">The sequence shown here is derived from an EMBL/GenBank/DDBJ whole genome shotgun (WGS) entry which is preliminary data.</text>
</comment>
<dbReference type="GO" id="GO:0005829">
    <property type="term" value="C:cytosol"/>
    <property type="evidence" value="ECO:0007669"/>
    <property type="project" value="TreeGrafter"/>
</dbReference>
<sequence length="200" mass="22481">MIRTSYLNAPRRTISHTGIKALLHYGMQIDRSDLVIQIVDAALAKQSNGEYWGIGEGEGPVGEREGMVVEEKKKELRIRILTVDELEEGFLEHTPIVRNEDLKGHQKTQIGLVGYLNIGKSSTTNTAIDENKVSISSTPRKTKHFQTFHFGGRIVLCHCPSPVFPKFASMNTELVCNGSLPIDQLRMFSDPTTLFMRWIP</sequence>
<dbReference type="InterPro" id="IPR027417">
    <property type="entry name" value="P-loop_NTPase"/>
</dbReference>
<keyword evidence="1" id="KW-0963">Cytoplasm</keyword>
<dbReference type="GO" id="GO:0003924">
    <property type="term" value="F:GTPase activity"/>
    <property type="evidence" value="ECO:0007669"/>
    <property type="project" value="InterPro"/>
</dbReference>
<dbReference type="Proteomes" id="UP000246991">
    <property type="component" value="Unassembled WGS sequence"/>
</dbReference>
<evidence type="ECO:0000313" key="6">
    <source>
        <dbReference type="EMBL" id="PWW79913.1"/>
    </source>
</evidence>
<dbReference type="AlphaFoldDB" id="A0A317SZP8"/>
<evidence type="ECO:0000256" key="3">
    <source>
        <dbReference type="ARBA" id="ARBA00022801"/>
    </source>
</evidence>
<dbReference type="EMBL" id="PYWC01000005">
    <property type="protein sequence ID" value="PWW79913.1"/>
    <property type="molecule type" value="Genomic_DNA"/>
</dbReference>
<organism evidence="6 7">
    <name type="scientific">Tuber magnatum</name>
    <name type="common">white Piedmont truffle</name>
    <dbReference type="NCBI Taxonomy" id="42249"/>
    <lineage>
        <taxon>Eukaryota</taxon>
        <taxon>Fungi</taxon>
        <taxon>Dikarya</taxon>
        <taxon>Ascomycota</taxon>
        <taxon>Pezizomycotina</taxon>
        <taxon>Pezizomycetes</taxon>
        <taxon>Pezizales</taxon>
        <taxon>Tuberaceae</taxon>
        <taxon>Tuber</taxon>
    </lineage>
</organism>
<dbReference type="GO" id="GO:0000054">
    <property type="term" value="P:ribosomal subunit export from nucleus"/>
    <property type="evidence" value="ECO:0007669"/>
    <property type="project" value="TreeGrafter"/>
</dbReference>
<evidence type="ECO:0000256" key="1">
    <source>
        <dbReference type="ARBA" id="ARBA00022490"/>
    </source>
</evidence>
<dbReference type="InterPro" id="IPR006073">
    <property type="entry name" value="GTP-bd"/>
</dbReference>
<dbReference type="Gene3D" id="3.40.50.300">
    <property type="entry name" value="P-loop containing nucleotide triphosphate hydrolases"/>
    <property type="match status" value="1"/>
</dbReference>
<keyword evidence="3" id="KW-0378">Hydrolase</keyword>